<evidence type="ECO:0000313" key="1">
    <source>
        <dbReference type="EMBL" id="PIL37209.1"/>
    </source>
</evidence>
<name>A0A2G8STV1_9APHY</name>
<proteinExistence type="predicted"/>
<evidence type="ECO:0000313" key="2">
    <source>
        <dbReference type="Proteomes" id="UP000230002"/>
    </source>
</evidence>
<organism evidence="1 2">
    <name type="scientific">Ganoderma sinense ZZ0214-1</name>
    <dbReference type="NCBI Taxonomy" id="1077348"/>
    <lineage>
        <taxon>Eukaryota</taxon>
        <taxon>Fungi</taxon>
        <taxon>Dikarya</taxon>
        <taxon>Basidiomycota</taxon>
        <taxon>Agaricomycotina</taxon>
        <taxon>Agaricomycetes</taxon>
        <taxon>Polyporales</taxon>
        <taxon>Polyporaceae</taxon>
        <taxon>Ganoderma</taxon>
    </lineage>
</organism>
<dbReference type="AlphaFoldDB" id="A0A2G8STV1"/>
<reference evidence="1 2" key="1">
    <citation type="journal article" date="2015" name="Sci. Rep.">
        <title>Chromosome-level genome map provides insights into diverse defense mechanisms in the medicinal fungus Ganoderma sinense.</title>
        <authorList>
            <person name="Zhu Y."/>
            <person name="Xu J."/>
            <person name="Sun C."/>
            <person name="Zhou S."/>
            <person name="Xu H."/>
            <person name="Nelson D.R."/>
            <person name="Qian J."/>
            <person name="Song J."/>
            <person name="Luo H."/>
            <person name="Xiang L."/>
            <person name="Li Y."/>
            <person name="Xu Z."/>
            <person name="Ji A."/>
            <person name="Wang L."/>
            <person name="Lu S."/>
            <person name="Hayward A."/>
            <person name="Sun W."/>
            <person name="Li X."/>
            <person name="Schwartz D.C."/>
            <person name="Wang Y."/>
            <person name="Chen S."/>
        </authorList>
    </citation>
    <scope>NUCLEOTIDE SEQUENCE [LARGE SCALE GENOMIC DNA]</scope>
    <source>
        <strain evidence="1 2">ZZ0214-1</strain>
    </source>
</reference>
<dbReference type="Proteomes" id="UP000230002">
    <property type="component" value="Unassembled WGS sequence"/>
</dbReference>
<protein>
    <submittedName>
        <fullName evidence="1">Uncharacterized protein</fullName>
    </submittedName>
</protein>
<keyword evidence="2" id="KW-1185">Reference proteome</keyword>
<dbReference type="EMBL" id="AYKW01000001">
    <property type="protein sequence ID" value="PIL37209.1"/>
    <property type="molecule type" value="Genomic_DNA"/>
</dbReference>
<accession>A0A2G8STV1</accession>
<sequence length="142" mass="15515">MAGTTTEEEQSVVNAWLNARSQLRDAAMAIIAGRDNQVPATTLNSLRQAHVVAAQEYLYQAARLLDELGGDARFWLVPLGGAPLRPEDVHALERAIAVGQEEMCRLFRALSAASQLLQRERDQLIELWPRSMISGGSCKSGA</sequence>
<gene>
    <name evidence="1" type="ORF">GSI_00902</name>
</gene>
<comment type="caution">
    <text evidence="1">The sequence shown here is derived from an EMBL/GenBank/DDBJ whole genome shotgun (WGS) entry which is preliminary data.</text>
</comment>